<proteinExistence type="predicted"/>
<dbReference type="Proteomes" id="UP001523262">
    <property type="component" value="Unassembled WGS sequence"/>
</dbReference>
<dbReference type="Pfam" id="PF00873">
    <property type="entry name" value="ACR_tran"/>
    <property type="match status" value="1"/>
</dbReference>
<dbReference type="EMBL" id="JAMQCR010000003">
    <property type="protein sequence ID" value="MCM2535966.1"/>
    <property type="molecule type" value="Genomic_DNA"/>
</dbReference>
<organism evidence="2 3">
    <name type="scientific">Neobacillus pocheonensis</name>
    <dbReference type="NCBI Taxonomy" id="363869"/>
    <lineage>
        <taxon>Bacteria</taxon>
        <taxon>Bacillati</taxon>
        <taxon>Bacillota</taxon>
        <taxon>Bacilli</taxon>
        <taxon>Bacillales</taxon>
        <taxon>Bacillaceae</taxon>
        <taxon>Neobacillus</taxon>
    </lineage>
</organism>
<keyword evidence="1" id="KW-1133">Transmembrane helix</keyword>
<dbReference type="InterPro" id="IPR001036">
    <property type="entry name" value="Acrflvin-R"/>
</dbReference>
<name>A0ABT0WI17_9BACI</name>
<keyword evidence="1" id="KW-0812">Transmembrane</keyword>
<reference evidence="2 3" key="1">
    <citation type="submission" date="2022-06" db="EMBL/GenBank/DDBJ databases">
        <authorList>
            <person name="Jeon C.O."/>
        </authorList>
    </citation>
    <scope>NUCLEOTIDE SEQUENCE [LARGE SCALE GENOMIC DNA]</scope>
    <source>
        <strain evidence="2 3">KCTC 13943</strain>
    </source>
</reference>
<comment type="caution">
    <text evidence="2">The sequence shown here is derived from an EMBL/GenBank/DDBJ whole genome shotgun (WGS) entry which is preliminary data.</text>
</comment>
<evidence type="ECO:0000313" key="3">
    <source>
        <dbReference type="Proteomes" id="UP001523262"/>
    </source>
</evidence>
<keyword evidence="1" id="KW-0472">Membrane</keyword>
<dbReference type="Gene3D" id="1.20.1640.10">
    <property type="entry name" value="Multidrug efflux transporter AcrB transmembrane domain"/>
    <property type="match status" value="1"/>
</dbReference>
<accession>A0ABT0WI17</accession>
<keyword evidence="3" id="KW-1185">Reference proteome</keyword>
<evidence type="ECO:0000313" key="2">
    <source>
        <dbReference type="EMBL" id="MCM2535966.1"/>
    </source>
</evidence>
<evidence type="ECO:0000256" key="1">
    <source>
        <dbReference type="SAM" id="Phobius"/>
    </source>
</evidence>
<dbReference type="SUPFAM" id="SSF82866">
    <property type="entry name" value="Multidrug efflux transporter AcrB transmembrane domain"/>
    <property type="match status" value="1"/>
</dbReference>
<feature type="transmembrane region" description="Helical" evidence="1">
    <location>
        <begin position="23"/>
        <end position="44"/>
    </location>
</feature>
<protein>
    <submittedName>
        <fullName evidence="2">Efflux RND transporter permease subunit</fullName>
    </submittedName>
</protein>
<gene>
    <name evidence="2" type="ORF">NDK43_31335</name>
</gene>
<sequence>MLTVLPLALSSRTDTVISQTLGIVVVGGLISSTFISLFMIPISYKWLHQTRRKVSPLKQVSGGN</sequence>